<feature type="region of interest" description="Disordered" evidence="1">
    <location>
        <begin position="211"/>
        <end position="232"/>
    </location>
</feature>
<feature type="non-terminal residue" evidence="2">
    <location>
        <position position="1"/>
    </location>
</feature>
<feature type="region of interest" description="Disordered" evidence="1">
    <location>
        <begin position="49"/>
        <end position="103"/>
    </location>
</feature>
<dbReference type="EMBL" id="BDIP01005851">
    <property type="protein sequence ID" value="GIQ90169.1"/>
    <property type="molecule type" value="Genomic_DNA"/>
</dbReference>
<feature type="compositionally biased region" description="Basic and acidic residues" evidence="1">
    <location>
        <begin position="156"/>
        <end position="189"/>
    </location>
</feature>
<evidence type="ECO:0000313" key="2">
    <source>
        <dbReference type="EMBL" id="GIQ90169.1"/>
    </source>
</evidence>
<comment type="caution">
    <text evidence="2">The sequence shown here is derived from an EMBL/GenBank/DDBJ whole genome shotgun (WGS) entry which is preliminary data.</text>
</comment>
<gene>
    <name evidence="2" type="ORF">KIPB_012860</name>
</gene>
<dbReference type="Proteomes" id="UP000265618">
    <property type="component" value="Unassembled WGS sequence"/>
</dbReference>
<evidence type="ECO:0000256" key="1">
    <source>
        <dbReference type="SAM" id="MobiDB-lite"/>
    </source>
</evidence>
<evidence type="ECO:0000313" key="3">
    <source>
        <dbReference type="Proteomes" id="UP000265618"/>
    </source>
</evidence>
<protein>
    <submittedName>
        <fullName evidence="2">Uncharacterized protein</fullName>
    </submittedName>
</protein>
<keyword evidence="3" id="KW-1185">Reference proteome</keyword>
<proteinExistence type="predicted"/>
<organism evidence="2 3">
    <name type="scientific">Kipferlia bialata</name>
    <dbReference type="NCBI Taxonomy" id="797122"/>
    <lineage>
        <taxon>Eukaryota</taxon>
        <taxon>Metamonada</taxon>
        <taxon>Carpediemonas-like organisms</taxon>
        <taxon>Kipferlia</taxon>
    </lineage>
</organism>
<reference evidence="2 3" key="1">
    <citation type="journal article" date="2018" name="PLoS ONE">
        <title>The draft genome of Kipferlia bialata reveals reductive genome evolution in fornicate parasites.</title>
        <authorList>
            <person name="Tanifuji G."/>
            <person name="Takabayashi S."/>
            <person name="Kume K."/>
            <person name="Takagi M."/>
            <person name="Nakayama T."/>
            <person name="Kamikawa R."/>
            <person name="Inagaki Y."/>
            <person name="Hashimoto T."/>
        </authorList>
    </citation>
    <scope>NUCLEOTIDE SEQUENCE [LARGE SCALE GENOMIC DNA]</scope>
    <source>
        <strain evidence="2">NY0173</strain>
    </source>
</reference>
<feature type="compositionally biased region" description="Basic and acidic residues" evidence="1">
    <location>
        <begin position="73"/>
        <end position="84"/>
    </location>
</feature>
<dbReference type="AlphaFoldDB" id="A0A9K3DA38"/>
<feature type="region of interest" description="Disordered" evidence="1">
    <location>
        <begin position="149"/>
        <end position="198"/>
    </location>
</feature>
<name>A0A9K3DA38_9EUKA</name>
<sequence>FLPPLGLDSVLRFFHITVDHAYHAAILEEFARRNMEEIDKLIDERDREIAAKRAKAGKPPKPSRSSRVSSRYRTRERQRGRMGDTEEPQPTDGESTPERERERVVDAGEPVWLLALSLAFYYVASFRPGFRIESVPWIRKARLIVNDDKEAETEGEGERGGEDGEPVHGTPEPEREGETEPVPEGEREGVTSYADYDLDDHSDIDIETWREREREHSDIEVDEAIQGLMDVE</sequence>
<accession>A0A9K3DA38</accession>